<protein>
    <submittedName>
        <fullName evidence="2">Multidrug transporter</fullName>
    </submittedName>
</protein>
<comment type="caution">
    <text evidence="2">The sequence shown here is derived from an EMBL/GenBank/DDBJ whole genome shotgun (WGS) entry which is preliminary data.</text>
</comment>
<evidence type="ECO:0000256" key="1">
    <source>
        <dbReference type="SAM" id="MobiDB-lite"/>
    </source>
</evidence>
<feature type="compositionally biased region" description="Basic and acidic residues" evidence="1">
    <location>
        <begin position="25"/>
        <end position="49"/>
    </location>
</feature>
<keyword evidence="3" id="KW-1185">Reference proteome</keyword>
<reference evidence="2 3" key="1">
    <citation type="submission" date="2020-08" db="EMBL/GenBank/DDBJ databases">
        <title>A Genomic Blueprint of the Chicken Gut Microbiome.</title>
        <authorList>
            <person name="Gilroy R."/>
            <person name="Ravi A."/>
            <person name="Getino M."/>
            <person name="Pursley I."/>
            <person name="Horton D.L."/>
            <person name="Alikhan N.-F."/>
            <person name="Baker D."/>
            <person name="Gharbi K."/>
            <person name="Hall N."/>
            <person name="Watson M."/>
            <person name="Adriaenssens E.M."/>
            <person name="Foster-Nyarko E."/>
            <person name="Jarju S."/>
            <person name="Secka A."/>
            <person name="Antonio M."/>
            <person name="Oren A."/>
            <person name="Chaudhuri R."/>
            <person name="La Ragione R.M."/>
            <person name="Hildebrand F."/>
            <person name="Pallen M.J."/>
        </authorList>
    </citation>
    <scope>NUCLEOTIDE SEQUENCE [LARGE SCALE GENOMIC DNA]</scope>
    <source>
        <strain evidence="2 3">Re1</strain>
    </source>
</reference>
<gene>
    <name evidence="2" type="ORF">H9633_03975</name>
</gene>
<name>A0ABR8W353_9MICO</name>
<organism evidence="2 3">
    <name type="scientific">Microbacterium commune</name>
    <dbReference type="NCBI Taxonomy" id="2762219"/>
    <lineage>
        <taxon>Bacteria</taxon>
        <taxon>Bacillati</taxon>
        <taxon>Actinomycetota</taxon>
        <taxon>Actinomycetes</taxon>
        <taxon>Micrococcales</taxon>
        <taxon>Microbacteriaceae</taxon>
        <taxon>Microbacterium</taxon>
    </lineage>
</organism>
<evidence type="ECO:0000313" key="2">
    <source>
        <dbReference type="EMBL" id="MBD8011454.1"/>
    </source>
</evidence>
<dbReference type="RefSeq" id="WP_071644855.1">
    <property type="nucleotide sequence ID" value="NZ_JACSPX010000001.1"/>
</dbReference>
<evidence type="ECO:0000313" key="3">
    <source>
        <dbReference type="Proteomes" id="UP000611521"/>
    </source>
</evidence>
<feature type="region of interest" description="Disordered" evidence="1">
    <location>
        <begin position="25"/>
        <end position="76"/>
    </location>
</feature>
<sequence>MSDNTREPEDMTREQKLRDQFLRAEHSTEADAAPRIEVTEHDGNVRIDVADTAAVRPGPGPGVEGADGEGRDDPAR</sequence>
<proteinExistence type="predicted"/>
<accession>A0ABR8W353</accession>
<dbReference type="EMBL" id="JACSPX010000001">
    <property type="protein sequence ID" value="MBD8011454.1"/>
    <property type="molecule type" value="Genomic_DNA"/>
</dbReference>
<dbReference type="Proteomes" id="UP000611521">
    <property type="component" value="Unassembled WGS sequence"/>
</dbReference>